<keyword evidence="5" id="KW-1185">Reference proteome</keyword>
<dbReference type="InterPro" id="IPR002123">
    <property type="entry name" value="Plipid/glycerol_acylTrfase"/>
</dbReference>
<dbReference type="AlphaFoldDB" id="A0A3D8PGL5"/>
<proteinExistence type="predicted"/>
<dbReference type="Pfam" id="PF01553">
    <property type="entry name" value="Acyltransferase"/>
    <property type="match status" value="1"/>
</dbReference>
<dbReference type="InterPro" id="IPR011990">
    <property type="entry name" value="TPR-like_helical_dom_sf"/>
</dbReference>
<dbReference type="Gene3D" id="1.25.40.10">
    <property type="entry name" value="Tetratricopeptide repeat domain"/>
    <property type="match status" value="1"/>
</dbReference>
<name>A0A3D8PGL5_9BACI</name>
<dbReference type="PANTHER" id="PTHR10434">
    <property type="entry name" value="1-ACYL-SN-GLYCEROL-3-PHOSPHATE ACYLTRANSFERASE"/>
    <property type="match status" value="1"/>
</dbReference>
<dbReference type="GO" id="GO:0003841">
    <property type="term" value="F:1-acylglycerol-3-phosphate O-acyltransferase activity"/>
    <property type="evidence" value="ECO:0007669"/>
    <property type="project" value="TreeGrafter"/>
</dbReference>
<protein>
    <recommendedName>
        <fullName evidence="3">Phospholipid/glycerol acyltransferase domain-containing protein</fullName>
    </recommendedName>
</protein>
<evidence type="ECO:0000313" key="5">
    <source>
        <dbReference type="Proteomes" id="UP000257143"/>
    </source>
</evidence>
<gene>
    <name evidence="4" type="ORF">CWR48_19550</name>
</gene>
<dbReference type="RefSeq" id="WP_115774981.1">
    <property type="nucleotide sequence ID" value="NZ_PIOC01000033.1"/>
</dbReference>
<dbReference type="SUPFAM" id="SSF69593">
    <property type="entry name" value="Glycerol-3-phosphate (1)-acyltransferase"/>
    <property type="match status" value="1"/>
</dbReference>
<sequence>MLEKILHSLISSIVGKIFIKDIKGLESLPKNGSYIISANHSSYLDHYIIMSIIKTHRNKPIYAMTKKESFNSLFWKKFHLAVGGIPVDRGEADTGTIKLIIKLLKQDGIVCIHPEGTRTPTGKMYAGKQGAVRIANMANVPIVPIGIIGSFDVLPKKIHRPRFKKVSINIGEPIKWEKSNDKGDINHIHTKLMNQLSTLSGNQNKDLIPLPTQKDEYIEEMVKTAHEYNERGIRQYPNDVMKPNQFHKRVLYISDQVLQEKPNNTKAIFEKARAVARIGINTGSSIGKIRALYKARALLFKSIKLDSTFGPNYYALGYLYLVLPAFFGGNVQKAIDYFQKANELESEVYIKIGFAKSLMKVNKLEQAKKVLLESLDIPTNSDVDSRRKLESLAMIMRMDPKFHLDDGIVKKCLQSQNRVLHS</sequence>
<accession>A0A3D8PGL5</accession>
<keyword evidence="2" id="KW-0012">Acyltransferase</keyword>
<evidence type="ECO:0000256" key="2">
    <source>
        <dbReference type="ARBA" id="ARBA00023315"/>
    </source>
</evidence>
<evidence type="ECO:0000313" key="4">
    <source>
        <dbReference type="EMBL" id="RDW15224.1"/>
    </source>
</evidence>
<dbReference type="GO" id="GO:0006654">
    <property type="term" value="P:phosphatidic acid biosynthetic process"/>
    <property type="evidence" value="ECO:0007669"/>
    <property type="project" value="TreeGrafter"/>
</dbReference>
<reference evidence="5" key="1">
    <citation type="submission" date="2017-11" db="EMBL/GenBank/DDBJ databases">
        <authorList>
            <person name="Zhu W."/>
        </authorList>
    </citation>
    <scope>NUCLEOTIDE SEQUENCE [LARGE SCALE GENOMIC DNA]</scope>
    <source>
        <strain evidence="5">CAU 1183</strain>
    </source>
</reference>
<evidence type="ECO:0000259" key="3">
    <source>
        <dbReference type="SMART" id="SM00563"/>
    </source>
</evidence>
<feature type="domain" description="Phospholipid/glycerol acyltransferase" evidence="3">
    <location>
        <begin position="34"/>
        <end position="150"/>
    </location>
</feature>
<comment type="caution">
    <text evidence="4">The sequence shown here is derived from an EMBL/GenBank/DDBJ whole genome shotgun (WGS) entry which is preliminary data.</text>
</comment>
<dbReference type="InterPro" id="IPR031823">
    <property type="entry name" value="TatT"/>
</dbReference>
<dbReference type="Pfam" id="PF16811">
    <property type="entry name" value="TAtT"/>
    <property type="match status" value="1"/>
</dbReference>
<evidence type="ECO:0000256" key="1">
    <source>
        <dbReference type="ARBA" id="ARBA00022679"/>
    </source>
</evidence>
<dbReference type="PANTHER" id="PTHR10434:SF11">
    <property type="entry name" value="1-ACYL-SN-GLYCEROL-3-PHOSPHATE ACYLTRANSFERASE"/>
    <property type="match status" value="1"/>
</dbReference>
<dbReference type="SMART" id="SM00563">
    <property type="entry name" value="PlsC"/>
    <property type="match status" value="1"/>
</dbReference>
<dbReference type="SUPFAM" id="SSF48452">
    <property type="entry name" value="TPR-like"/>
    <property type="match status" value="1"/>
</dbReference>
<dbReference type="CDD" id="cd07989">
    <property type="entry name" value="LPLAT_AGPAT-like"/>
    <property type="match status" value="1"/>
</dbReference>
<keyword evidence="1" id="KW-0808">Transferase</keyword>
<organism evidence="4 5">
    <name type="scientific">Oceanobacillus arenosus</name>
    <dbReference type="NCBI Taxonomy" id="1229153"/>
    <lineage>
        <taxon>Bacteria</taxon>
        <taxon>Bacillati</taxon>
        <taxon>Bacillota</taxon>
        <taxon>Bacilli</taxon>
        <taxon>Bacillales</taxon>
        <taxon>Bacillaceae</taxon>
        <taxon>Oceanobacillus</taxon>
    </lineage>
</organism>
<dbReference type="EMBL" id="PIOC01000033">
    <property type="protein sequence ID" value="RDW15224.1"/>
    <property type="molecule type" value="Genomic_DNA"/>
</dbReference>
<dbReference type="OrthoDB" id="9803035at2"/>
<dbReference type="Proteomes" id="UP000257143">
    <property type="component" value="Unassembled WGS sequence"/>
</dbReference>